<feature type="domain" description="AMP-dependent synthetase/ligase" evidence="1">
    <location>
        <begin position="18"/>
        <end position="385"/>
    </location>
</feature>
<dbReference type="AlphaFoldDB" id="A0A062U1D7"/>
<dbReference type="InterPro" id="IPR050237">
    <property type="entry name" value="ATP-dep_AMP-bd_enzyme"/>
</dbReference>
<dbReference type="PANTHER" id="PTHR43767:SF1">
    <property type="entry name" value="NONRIBOSOMAL PEPTIDE SYNTHASE PES1 (EUROFUNG)-RELATED"/>
    <property type="match status" value="1"/>
</dbReference>
<dbReference type="Gene3D" id="3.30.300.30">
    <property type="match status" value="1"/>
</dbReference>
<dbReference type="InterPro" id="IPR025110">
    <property type="entry name" value="AMP-bd_C"/>
</dbReference>
<comment type="caution">
    <text evidence="3">The sequence shown here is derived from an EMBL/GenBank/DDBJ whole genome shotgun (WGS) entry which is preliminary data.</text>
</comment>
<dbReference type="InterPro" id="IPR020845">
    <property type="entry name" value="AMP-binding_CS"/>
</dbReference>
<dbReference type="SUPFAM" id="SSF56801">
    <property type="entry name" value="Acetyl-CoA synthetase-like"/>
    <property type="match status" value="1"/>
</dbReference>
<dbReference type="InterPro" id="IPR000873">
    <property type="entry name" value="AMP-dep_synth/lig_dom"/>
</dbReference>
<dbReference type="NCBIfam" id="NF005863">
    <property type="entry name" value="PRK07798.1"/>
    <property type="match status" value="1"/>
</dbReference>
<dbReference type="EMBL" id="AWFB01000040">
    <property type="protein sequence ID" value="RAN31939.1"/>
    <property type="molecule type" value="Genomic_DNA"/>
</dbReference>
<dbReference type="Pfam" id="PF00501">
    <property type="entry name" value="AMP-binding"/>
    <property type="match status" value="1"/>
</dbReference>
<dbReference type="RefSeq" id="WP_034827879.1">
    <property type="nucleotide sequence ID" value="NZ_AWFA01000036.1"/>
</dbReference>
<evidence type="ECO:0000313" key="4">
    <source>
        <dbReference type="Proteomes" id="UP000249123"/>
    </source>
</evidence>
<dbReference type="InterPro" id="IPR045851">
    <property type="entry name" value="AMP-bd_C_sf"/>
</dbReference>
<sequence length="537" mass="58594">MIDWNLGDILDAVEPAMPQDAPALIHGDRIVTWPEMSARSNNIARALRQRGACDGAKVAFYMRNRPEYGELMAACFKGRLTHVNINYRYRAEEVFYIFHDSDSEVIVYSSEFRECIVELKDRLEKVHTFVEIGDPSEIASFASPYETLAEKGDGSALGIERSPDDLLFIYTGGTTGMPKGVMWRHDDMRKAQLDAQKLLGSVPQTLEENVALIEKEGPGRRTLSACPLMHGTGFITAIGALMSGGAIVTLTAPSFEASELWETVEKHQVESIAIVGDAFAKPMLRALEENPGRWDTRSLVSIISSGVMWSKEIKAGLCKHIPQIVLMDSFGASEGLGFGLSVTTAQGGTNTAKFGIGEFCDVFDENDQKVEPGSGVPGFIARKGAIPMGYYKDPEKSAKTFRTIDGVRYSIPGDWCRVEADESLTLLGRGSVCINTAGEKVYPEEVEEVLKTHPAIGEALVVGVTDEKWGQAVTAVVHLNHGVPFDEQAVKDHVRDQLAGYKTPKAIHPTEKPLRASNGKADYATAKAIAERLTVAP</sequence>
<dbReference type="eggNOG" id="COG0318">
    <property type="taxonomic scope" value="Bacteria"/>
</dbReference>
<accession>A0A062U1D7</accession>
<feature type="domain" description="AMP-binding enzyme C-terminal" evidence="2">
    <location>
        <begin position="445"/>
        <end position="514"/>
    </location>
</feature>
<evidence type="ECO:0000259" key="2">
    <source>
        <dbReference type="Pfam" id="PF13193"/>
    </source>
</evidence>
<dbReference type="STRING" id="1280941.HY2_15195"/>
<dbReference type="Gene3D" id="3.40.50.12780">
    <property type="entry name" value="N-terminal domain of ligase-like"/>
    <property type="match status" value="1"/>
</dbReference>
<protein>
    <submittedName>
        <fullName evidence="3">Acyl-CoA synthetase</fullName>
    </submittedName>
</protein>
<gene>
    <name evidence="3" type="ORF">HY3_15905</name>
</gene>
<organism evidence="3 4">
    <name type="scientific">Hyphomonas pacifica</name>
    <dbReference type="NCBI Taxonomy" id="1280941"/>
    <lineage>
        <taxon>Bacteria</taxon>
        <taxon>Pseudomonadati</taxon>
        <taxon>Pseudomonadota</taxon>
        <taxon>Alphaproteobacteria</taxon>
        <taxon>Hyphomonadales</taxon>
        <taxon>Hyphomonadaceae</taxon>
        <taxon>Hyphomonas</taxon>
    </lineage>
</organism>
<reference evidence="3 4" key="1">
    <citation type="submission" date="2013-04" db="EMBL/GenBank/DDBJ databases">
        <title>Hyphomonas sp. T24B3 Genome Sequencing.</title>
        <authorList>
            <person name="Lai Q."/>
            <person name="Shao Z."/>
        </authorList>
    </citation>
    <scope>NUCLEOTIDE SEQUENCE [LARGE SCALE GENOMIC DNA]</scope>
    <source>
        <strain evidence="3 4">T24B3</strain>
    </source>
</reference>
<dbReference type="Pfam" id="PF13193">
    <property type="entry name" value="AMP-binding_C"/>
    <property type="match status" value="1"/>
</dbReference>
<dbReference type="OrthoDB" id="6187882at2"/>
<dbReference type="GO" id="GO:0016878">
    <property type="term" value="F:acid-thiol ligase activity"/>
    <property type="evidence" value="ECO:0007669"/>
    <property type="project" value="UniProtKB-ARBA"/>
</dbReference>
<dbReference type="PROSITE" id="PS00455">
    <property type="entry name" value="AMP_BINDING"/>
    <property type="match status" value="1"/>
</dbReference>
<name>A0A062U1D7_9PROT</name>
<evidence type="ECO:0000313" key="3">
    <source>
        <dbReference type="EMBL" id="RAN31939.1"/>
    </source>
</evidence>
<keyword evidence="4" id="KW-1185">Reference proteome</keyword>
<proteinExistence type="predicted"/>
<dbReference type="Proteomes" id="UP000249123">
    <property type="component" value="Unassembled WGS sequence"/>
</dbReference>
<dbReference type="PANTHER" id="PTHR43767">
    <property type="entry name" value="LONG-CHAIN-FATTY-ACID--COA LIGASE"/>
    <property type="match status" value="1"/>
</dbReference>
<dbReference type="InterPro" id="IPR042099">
    <property type="entry name" value="ANL_N_sf"/>
</dbReference>
<evidence type="ECO:0000259" key="1">
    <source>
        <dbReference type="Pfam" id="PF00501"/>
    </source>
</evidence>